<dbReference type="Gene3D" id="3.30.40.10">
    <property type="entry name" value="Zinc/RING finger domain, C3HC4 (zinc finger)"/>
    <property type="match status" value="1"/>
</dbReference>
<organism evidence="7">
    <name type="scientific">Thrips palmi</name>
    <name type="common">Melon thrips</name>
    <dbReference type="NCBI Taxonomy" id="161013"/>
    <lineage>
        <taxon>Eukaryota</taxon>
        <taxon>Metazoa</taxon>
        <taxon>Ecdysozoa</taxon>
        <taxon>Arthropoda</taxon>
        <taxon>Hexapoda</taxon>
        <taxon>Insecta</taxon>
        <taxon>Pterygota</taxon>
        <taxon>Neoptera</taxon>
        <taxon>Paraneoptera</taxon>
        <taxon>Thysanoptera</taxon>
        <taxon>Terebrantia</taxon>
        <taxon>Thripoidea</taxon>
        <taxon>Thripidae</taxon>
        <taxon>Thrips</taxon>
    </lineage>
</organism>
<dbReference type="KEGG" id="tpal:117649639"/>
<evidence type="ECO:0000259" key="5">
    <source>
        <dbReference type="PROSITE" id="PS50089"/>
    </source>
</evidence>
<protein>
    <submittedName>
        <fullName evidence="7">Uncharacterized protein LOC117649639</fullName>
    </submittedName>
</protein>
<gene>
    <name evidence="7" type="primary">LOC117649639</name>
</gene>
<dbReference type="InterPro" id="IPR027370">
    <property type="entry name" value="Znf-RING_euk"/>
</dbReference>
<dbReference type="Proteomes" id="UP000515158">
    <property type="component" value="Unplaced"/>
</dbReference>
<dbReference type="GO" id="GO:0008270">
    <property type="term" value="F:zinc ion binding"/>
    <property type="evidence" value="ECO:0007669"/>
    <property type="project" value="UniProtKB-KW"/>
</dbReference>
<feature type="domain" description="RING-type" evidence="5">
    <location>
        <begin position="22"/>
        <end position="61"/>
    </location>
</feature>
<dbReference type="OrthoDB" id="111250at2759"/>
<dbReference type="RefSeq" id="XP_034248436.1">
    <property type="nucleotide sequence ID" value="XM_034392545.1"/>
</dbReference>
<evidence type="ECO:0000256" key="4">
    <source>
        <dbReference type="PROSITE-ProRule" id="PRU00175"/>
    </source>
</evidence>
<dbReference type="Gene3D" id="2.30.30.40">
    <property type="entry name" value="SH3 Domains"/>
    <property type="match status" value="1"/>
</dbReference>
<dbReference type="SUPFAM" id="SSF159034">
    <property type="entry name" value="Mib/herc2 domain-like"/>
    <property type="match status" value="1"/>
</dbReference>
<dbReference type="InterPro" id="IPR037252">
    <property type="entry name" value="Mib_Herc2_sf"/>
</dbReference>
<evidence type="ECO:0000313" key="6">
    <source>
        <dbReference type="Proteomes" id="UP000515158"/>
    </source>
</evidence>
<dbReference type="GeneID" id="117649639"/>
<reference evidence="7" key="1">
    <citation type="submission" date="2025-08" db="UniProtKB">
        <authorList>
            <consortium name="RefSeq"/>
        </authorList>
    </citation>
    <scope>IDENTIFICATION</scope>
    <source>
        <tissue evidence="7">Total insect</tissue>
    </source>
</reference>
<dbReference type="InterPro" id="IPR017907">
    <property type="entry name" value="Znf_RING_CS"/>
</dbReference>
<dbReference type="InterPro" id="IPR001841">
    <property type="entry name" value="Znf_RING"/>
</dbReference>
<dbReference type="InParanoid" id="A0A6P8ZTW6"/>
<proteinExistence type="predicted"/>
<sequence length="619" mass="68498">MWNRFVDSIHPRYECPFRVMECHVCFEEFDCHKHRPKVLPCGHSFCLQCLDRLPVKECPVDAKGFDPTELVDNFILLEPCDKTSHPTVRFWCRSCRQEATSRCVDEHSVCSFRKARAEEAARQMDSLEAAEAAVAGLRAKLEDCCGRLEWDQVALALARGRVRDALEADRGSWEETKRAAAQSSKGLSESAACIANEVMAAVSASLQQLRLVEGGGREQENDLPASDESGAPAHVGAVEAAVAAAASQWEERTNEEERGIALEEMAARMQQGCLVARGRDFDPYWTMDGVPPGPGTVTSRGQGRVDVLWSRTGVTAGHRMGLQGLYELRLQAPPPLKPNVGTDQYHFLDVETIEDVKDKAMLLADASLNKVLTMVGLYCSDSPAWSQRVLEQVADHLLGLQMVLPQQRHLDVVLAMQLDALCLVEVSGDQPLQKPNVGTDQYHFLDVETIEDVKDKAMLLADASLNKVLTMVGLYCSDSPAWSQRVLEQVADHLLGLQMVLPQQRHLDVVLAMQLDALCLVEVSGDQPLQVSRMASLRFLELHCSLEASLPVLSFPRAAAPAGLLWLRCAASTSKAFYIPFQIVVSQNAFGISYKDTQYYDSVPFTFEPIKFISINIPD</sequence>
<evidence type="ECO:0000256" key="1">
    <source>
        <dbReference type="ARBA" id="ARBA00022723"/>
    </source>
</evidence>
<dbReference type="AlphaFoldDB" id="A0A6P8ZTW6"/>
<dbReference type="InterPro" id="IPR013083">
    <property type="entry name" value="Znf_RING/FYVE/PHD"/>
</dbReference>
<evidence type="ECO:0000256" key="2">
    <source>
        <dbReference type="ARBA" id="ARBA00022771"/>
    </source>
</evidence>
<dbReference type="GO" id="GO:0004842">
    <property type="term" value="F:ubiquitin-protein transferase activity"/>
    <property type="evidence" value="ECO:0007669"/>
    <property type="project" value="InterPro"/>
</dbReference>
<dbReference type="SUPFAM" id="SSF57850">
    <property type="entry name" value="RING/U-box"/>
    <property type="match status" value="1"/>
</dbReference>
<evidence type="ECO:0000313" key="7">
    <source>
        <dbReference type="RefSeq" id="XP_034248436.1"/>
    </source>
</evidence>
<keyword evidence="2 4" id="KW-0863">Zinc-finger</keyword>
<keyword evidence="1" id="KW-0479">Metal-binding</keyword>
<accession>A0A6P8ZTW6</accession>
<dbReference type="Pfam" id="PF13445">
    <property type="entry name" value="zf-RING_UBOX"/>
    <property type="match status" value="1"/>
</dbReference>
<evidence type="ECO:0000256" key="3">
    <source>
        <dbReference type="ARBA" id="ARBA00022833"/>
    </source>
</evidence>
<dbReference type="PROSITE" id="PS50089">
    <property type="entry name" value="ZF_RING_2"/>
    <property type="match status" value="1"/>
</dbReference>
<dbReference type="PROSITE" id="PS00518">
    <property type="entry name" value="ZF_RING_1"/>
    <property type="match status" value="1"/>
</dbReference>
<name>A0A6P8ZTW6_THRPL</name>
<keyword evidence="3" id="KW-0862">Zinc</keyword>
<dbReference type="SMART" id="SM00184">
    <property type="entry name" value="RING"/>
    <property type="match status" value="1"/>
</dbReference>
<keyword evidence="6" id="KW-1185">Reference proteome</keyword>